<keyword evidence="2" id="KW-1185">Reference proteome</keyword>
<name>A0A8H4R150_9AGAR</name>
<reference evidence="1 2" key="1">
    <citation type="submission" date="2019-12" db="EMBL/GenBank/DDBJ databases">
        <authorList>
            <person name="Floudas D."/>
            <person name="Bentzer J."/>
            <person name="Ahren D."/>
            <person name="Johansson T."/>
            <person name="Persson P."/>
            <person name="Tunlid A."/>
        </authorList>
    </citation>
    <scope>NUCLEOTIDE SEQUENCE [LARGE SCALE GENOMIC DNA]</scope>
    <source>
        <strain evidence="1 2">CBS 102.39</strain>
    </source>
</reference>
<gene>
    <name evidence="1" type="ORF">D9613_000065</name>
</gene>
<dbReference type="EMBL" id="JAACJL010000015">
    <property type="protein sequence ID" value="KAF4620881.1"/>
    <property type="molecule type" value="Genomic_DNA"/>
</dbReference>
<evidence type="ECO:0000313" key="2">
    <source>
        <dbReference type="Proteomes" id="UP000521872"/>
    </source>
</evidence>
<organism evidence="1 2">
    <name type="scientific">Agrocybe pediades</name>
    <dbReference type="NCBI Taxonomy" id="84607"/>
    <lineage>
        <taxon>Eukaryota</taxon>
        <taxon>Fungi</taxon>
        <taxon>Dikarya</taxon>
        <taxon>Basidiomycota</taxon>
        <taxon>Agaricomycotina</taxon>
        <taxon>Agaricomycetes</taxon>
        <taxon>Agaricomycetidae</taxon>
        <taxon>Agaricales</taxon>
        <taxon>Agaricineae</taxon>
        <taxon>Strophariaceae</taxon>
        <taxon>Agrocybe</taxon>
    </lineage>
</organism>
<accession>A0A8H4R150</accession>
<dbReference type="Gene3D" id="1.20.1280.50">
    <property type="match status" value="1"/>
</dbReference>
<evidence type="ECO:0008006" key="3">
    <source>
        <dbReference type="Google" id="ProtNLM"/>
    </source>
</evidence>
<proteinExistence type="predicted"/>
<comment type="caution">
    <text evidence="1">The sequence shown here is derived from an EMBL/GenBank/DDBJ whole genome shotgun (WGS) entry which is preliminary data.</text>
</comment>
<dbReference type="AlphaFoldDB" id="A0A8H4R150"/>
<dbReference type="Proteomes" id="UP000521872">
    <property type="component" value="Unassembled WGS sequence"/>
</dbReference>
<evidence type="ECO:0000313" key="1">
    <source>
        <dbReference type="EMBL" id="KAF4620881.1"/>
    </source>
</evidence>
<sequence length="763" mass="86920">MVNSTMVFWSRVRAQSQRHIFRLRHFVRGKVFAIEYALQNQRSVIRHLIWRGTWSLRRKASKASKRAKYVKRKAGRAVRDFKDSTILSLPGVSKARLPAPPVSHLLKSSDRPTEQEVILIRQAIKSAEVELTRLRHIYVPNALAGERVRSSVAWCKIQHSKSFITQHKALLSPIRSIPAEIWEEIFAWLSPFCRQSLPPYGSVHRNTDVPWAVAQVCRTWRAIALSMPALWAYLPTITLTDLKSETDRQLEYLGELIHRSKGAPLKFYIDGPRSRDHKLHPVITLLCQHSEQWGNISMSLSKTTVASEFKSIEGRLPLLSNLSLSVYHGARLIWDETPLTMFAVAPKLSTFSLQGTLAPGEMHLPYPQLVNYKEDYILHHGHINFAENTCSLLETLTLFDVPSSYVFPSVTIPNLKKLYVKLPCGVQEGFFSNIILPSVKEIRILGYEGVVMYGLVLMLSQSGRGSGTCPLERLYIRSIDPLGNDDLANILAQTPLLTLLDINLPEGEATADGIHNLAYGHPDRPLAPMLETCYFYLPYGVSVGKHASAALNALASRRCELAESTEGFILPGEVKQLKELLVYFEMFDIAASNSDADVQQSLENWEESETGRVLSGIRWQLHKEKPSRYGWYEGRRTKLGLRWKDGVMRLLNRVEGIDVPNFNDIYYSQIHYMLKEIAESDFRSLSWKAHKILDKWEPMFKSSLNDCHWVCQSSSVVYIPSNHARRKSADDAMPIVFGLKDDDSHLQWAWLGMAWHNLHHLHD</sequence>
<protein>
    <recommendedName>
        <fullName evidence="3">F-box domain-containing protein</fullName>
    </recommendedName>
</protein>